<evidence type="ECO:0000313" key="1">
    <source>
        <dbReference type="EMBL" id="OIJ22348.1"/>
    </source>
</evidence>
<dbReference type="Gene3D" id="2.60.40.3830">
    <property type="match status" value="1"/>
</dbReference>
<evidence type="ECO:0008006" key="3">
    <source>
        <dbReference type="Google" id="ProtNLM"/>
    </source>
</evidence>
<reference evidence="1 2" key="1">
    <citation type="submission" date="2016-10" db="EMBL/GenBank/DDBJ databases">
        <title>Draft genome sequences of four alkaliphilic bacteria belonging to the Anaerobacillus genus.</title>
        <authorList>
            <person name="Bassil N.M."/>
            <person name="Lloyd J.R."/>
        </authorList>
    </citation>
    <scope>NUCLEOTIDE SEQUENCE [LARGE SCALE GENOMIC DNA]</scope>
    <source>
        <strain evidence="1 2">DSM 22531</strain>
    </source>
</reference>
<organism evidence="1 2">
    <name type="scientific">Anaerobacillus alkalidiazotrophicus</name>
    <dbReference type="NCBI Taxonomy" id="472963"/>
    <lineage>
        <taxon>Bacteria</taxon>
        <taxon>Bacillati</taxon>
        <taxon>Bacillota</taxon>
        <taxon>Bacilli</taxon>
        <taxon>Bacillales</taxon>
        <taxon>Bacillaceae</taxon>
        <taxon>Anaerobacillus</taxon>
    </lineage>
</organism>
<protein>
    <recommendedName>
        <fullName evidence="3">DUF4871 domain-containing protein</fullName>
    </recommendedName>
</protein>
<proteinExistence type="predicted"/>
<dbReference type="EMBL" id="MLQS01000001">
    <property type="protein sequence ID" value="OIJ22348.1"/>
    <property type="molecule type" value="Genomic_DNA"/>
</dbReference>
<dbReference type="Proteomes" id="UP000180057">
    <property type="component" value="Unassembled WGS sequence"/>
</dbReference>
<sequence>MWRLSPIHNFLDSKIVGNPNTIGLSSPIFSTEEVTEHLLYLFESVPASSIKLVGVHKETHRVEKVIIDEDTKVWEVSTDNSEVSKGSDYHYIPLQLKFPQTGVWRLDVFFENRFIKHIIVKVNK</sequence>
<accession>A0A1S2MC77</accession>
<comment type="caution">
    <text evidence="1">The sequence shown here is derived from an EMBL/GenBank/DDBJ whole genome shotgun (WGS) entry which is preliminary data.</text>
</comment>
<name>A0A1S2MC77_9BACI</name>
<dbReference type="RefSeq" id="WP_071388903.1">
    <property type="nucleotide sequence ID" value="NZ_MLQS01000001.1"/>
</dbReference>
<keyword evidence="2" id="KW-1185">Reference proteome</keyword>
<evidence type="ECO:0000313" key="2">
    <source>
        <dbReference type="Proteomes" id="UP000180057"/>
    </source>
</evidence>
<dbReference type="AlphaFoldDB" id="A0A1S2MC77"/>
<gene>
    <name evidence="1" type="ORF">BKP45_06845</name>
</gene>